<gene>
    <name evidence="8" type="primary">Ccar2</name>
    <name evidence="8" type="ORF">GTO95_0018091</name>
</gene>
<keyword evidence="4" id="KW-0175">Coiled coil</keyword>
<dbReference type="GO" id="GO:0005737">
    <property type="term" value="C:cytoplasm"/>
    <property type="evidence" value="ECO:0007669"/>
    <property type="project" value="UniProtKB-SubCell"/>
</dbReference>
<feature type="compositionally biased region" description="Basic and acidic residues" evidence="5">
    <location>
        <begin position="1185"/>
        <end position="1196"/>
    </location>
</feature>
<feature type="region of interest" description="Disordered" evidence="5">
    <location>
        <begin position="1009"/>
        <end position="1035"/>
    </location>
</feature>
<evidence type="ECO:0000313" key="9">
    <source>
        <dbReference type="Proteomes" id="UP000736164"/>
    </source>
</evidence>
<dbReference type="InterPro" id="IPR036179">
    <property type="entry name" value="Ig-like_dom_sf"/>
</dbReference>
<feature type="transmembrane region" description="Helical" evidence="6">
    <location>
        <begin position="1620"/>
        <end position="1643"/>
    </location>
</feature>
<keyword evidence="3" id="KW-0597">Phosphoprotein</keyword>
<proteinExistence type="predicted"/>
<dbReference type="InterPro" id="IPR025224">
    <property type="entry name" value="CCAR1/CCAR2"/>
</dbReference>
<feature type="domain" description="Ig-like" evidence="7">
    <location>
        <begin position="1485"/>
        <end position="1570"/>
    </location>
</feature>
<feature type="compositionally biased region" description="Basic and acidic residues" evidence="5">
    <location>
        <begin position="198"/>
        <end position="216"/>
    </location>
</feature>
<dbReference type="Pfam" id="PF14444">
    <property type="entry name" value="S1-like"/>
    <property type="match status" value="1"/>
</dbReference>
<dbReference type="InterPro" id="IPR027958">
    <property type="entry name" value="DUF4657"/>
</dbReference>
<keyword evidence="6" id="KW-0472">Membrane</keyword>
<dbReference type="GO" id="GO:0005634">
    <property type="term" value="C:nucleus"/>
    <property type="evidence" value="ECO:0007669"/>
    <property type="project" value="TreeGrafter"/>
</dbReference>
<feature type="compositionally biased region" description="Acidic residues" evidence="5">
    <location>
        <begin position="1269"/>
        <end position="1278"/>
    </location>
</feature>
<evidence type="ECO:0000256" key="6">
    <source>
        <dbReference type="SAM" id="Phobius"/>
    </source>
</evidence>
<dbReference type="InterPro" id="IPR045353">
    <property type="entry name" value="LAIKA"/>
</dbReference>
<name>A0A8J7NT97_ATRSP</name>
<organism evidence="8 9">
    <name type="scientific">Atractosteus spatula</name>
    <name type="common">Alligator gar</name>
    <name type="synonym">Lepisosteus spatula</name>
    <dbReference type="NCBI Taxonomy" id="7917"/>
    <lineage>
        <taxon>Eukaryota</taxon>
        <taxon>Metazoa</taxon>
        <taxon>Chordata</taxon>
        <taxon>Craniata</taxon>
        <taxon>Vertebrata</taxon>
        <taxon>Euteleostomi</taxon>
        <taxon>Actinopterygii</taxon>
        <taxon>Neopterygii</taxon>
        <taxon>Holostei</taxon>
        <taxon>Semionotiformes</taxon>
        <taxon>Lepisosteidae</taxon>
        <taxon>Atractosteus</taxon>
    </lineage>
</organism>
<feature type="region of interest" description="Disordered" evidence="5">
    <location>
        <begin position="47"/>
        <end position="97"/>
    </location>
</feature>
<feature type="compositionally biased region" description="Basic and acidic residues" evidence="5">
    <location>
        <begin position="745"/>
        <end position="757"/>
    </location>
</feature>
<feature type="region of interest" description="Disordered" evidence="5">
    <location>
        <begin position="1584"/>
        <end position="1604"/>
    </location>
</feature>
<dbReference type="GO" id="GO:0006355">
    <property type="term" value="P:regulation of DNA-templated transcription"/>
    <property type="evidence" value="ECO:0007669"/>
    <property type="project" value="InterPro"/>
</dbReference>
<keyword evidence="6" id="KW-0812">Transmembrane</keyword>
<dbReference type="PANTHER" id="PTHR14304">
    <property type="entry name" value="CELL DIVISION CYCLE AND APOPTOSIS REGULATOR PROTEIN"/>
    <property type="match status" value="1"/>
</dbReference>
<feature type="compositionally biased region" description="Acidic residues" evidence="5">
    <location>
        <begin position="1143"/>
        <end position="1163"/>
    </location>
</feature>
<dbReference type="EMBL" id="JAAWVO010035689">
    <property type="protein sequence ID" value="MBN3317439.1"/>
    <property type="molecule type" value="Genomic_DNA"/>
</dbReference>
<feature type="non-terminal residue" evidence="8">
    <location>
        <position position="1"/>
    </location>
</feature>
<keyword evidence="6" id="KW-1133">Transmembrane helix</keyword>
<feature type="region of interest" description="Disordered" evidence="5">
    <location>
        <begin position="198"/>
        <end position="222"/>
    </location>
</feature>
<dbReference type="Proteomes" id="UP000736164">
    <property type="component" value="Unassembled WGS sequence"/>
</dbReference>
<feature type="region of interest" description="Disordered" evidence="5">
    <location>
        <begin position="1095"/>
        <end position="1200"/>
    </location>
</feature>
<feature type="non-terminal residue" evidence="8">
    <location>
        <position position="1666"/>
    </location>
</feature>
<dbReference type="PROSITE" id="PS50835">
    <property type="entry name" value="IG_LIKE"/>
    <property type="match status" value="1"/>
</dbReference>
<feature type="compositionally biased region" description="Basic and acidic residues" evidence="5">
    <location>
        <begin position="1101"/>
        <end position="1117"/>
    </location>
</feature>
<reference evidence="8" key="1">
    <citation type="journal article" date="2021" name="Cell">
        <title>Tracing the genetic footprints of vertebrate landing in non-teleost ray-finned fishes.</title>
        <authorList>
            <person name="Bi X."/>
            <person name="Wang K."/>
            <person name="Yang L."/>
            <person name="Pan H."/>
            <person name="Jiang H."/>
            <person name="Wei Q."/>
            <person name="Fang M."/>
            <person name="Yu H."/>
            <person name="Zhu C."/>
            <person name="Cai Y."/>
            <person name="He Y."/>
            <person name="Gan X."/>
            <person name="Zeng H."/>
            <person name="Yu D."/>
            <person name="Zhu Y."/>
            <person name="Jiang H."/>
            <person name="Qiu Q."/>
            <person name="Yang H."/>
            <person name="Zhang Y.E."/>
            <person name="Wang W."/>
            <person name="Zhu M."/>
            <person name="He S."/>
            <person name="Zhang G."/>
        </authorList>
    </citation>
    <scope>NUCLEOTIDE SEQUENCE</scope>
    <source>
        <strain evidence="8">Allg_001</strain>
    </source>
</reference>
<keyword evidence="2" id="KW-0963">Cytoplasm</keyword>
<dbReference type="Pfam" id="PF19256">
    <property type="entry name" value="LAIKA"/>
    <property type="match status" value="1"/>
</dbReference>
<dbReference type="Pfam" id="PF16706">
    <property type="entry name" value="Izumo-Ig"/>
    <property type="match status" value="1"/>
</dbReference>
<evidence type="ECO:0000259" key="7">
    <source>
        <dbReference type="PROSITE" id="PS50835"/>
    </source>
</evidence>
<comment type="subcellular location">
    <subcellularLocation>
        <location evidence="1">Cytoplasm</location>
    </subcellularLocation>
</comment>
<sequence>MKRQAVQLTYQPVHSFHKACLSTLRSVIGIGAPSFSCSYKRVQVRDGHAKGSGQRPEQESSVAVRSHTKEKMEMHSTLSPVPSLREAEAAGETADAQPCPLSGRLSQSCVGLEYLDACWRGEVVDSGVATEAALQGSGLGYLEQVCRMLEEMAKLQKTSQVLQRERKRVESELRAQGSQEEGLCSDDACGTAEDCRETLKTDPRKRGSSDSSREEPFVPTHFRQRSVSESQKFLQNRKPLDQCDLPLQYFHSTGNLLEIKDTLPEIPAKLGKVKELVSRLKRKSLKQRGSLYSSAADLSRDGLQAAVKYVLQEEGEKLDHTLGPYPSGTFQSGAGQASVSTSHLSLPFLFLCVVQEPPTYIHTAVTYAIWSNHTPETDDASDLDCLPEPVSVPFLPGELSSASSPHCPREGPEAWGRRTALLARPRILSAGAALLRGTVTVFTFGSPVVLQACGIWLLPIVKQRRAQFGPSPAWAREESGQSKFSIGRYRDHGLLQVPTGEPSSSIQAGCEWALSVSSGGCGQQAGAVFQGCLKALSTPQSHRLSQCFMGRAAQIPNLHLHLHSGLDVSTSAPALLGHSPGFVHSSAGMEAAQAPSLLQNPQLKQRVFTGVVTQLQDYYGMVDEEVQFQMSVVKGRLPQVGEKVLVTAVLDPAVSQSWTAQKVQALNSQLFFKSPPPLLPSMSSGQKQGILGNKPRPLLQDPMIPPLLPSMQQATPKPGLLQTPSHMPSWGGHFEPWTGGRKRHSEGSGRRGSRWEDGGWGGDSQHQKRRRWRGTQEEGPQKKTNVRTPRYWPLFSRFTRDSSACDTMEVLRRYPQLSIPDAFFHLRLSWVDTFPPSRPLTLGYPCPFYQGTPQPEAELTHPTSTNTTYSTKVLLLSMPSLEEIYRQCCSLSQDNKEPAEGAVHPTALIKFVVGIRGGEERWIGGPWSPSEDGANPAKDPQVLVRTAVRWAREQAGLDLSGCSQWFKLAELRYLRGGHVETTVFFLPDVWHSLPGRAEWEALRAVPDAGGNSDATEGHEQQCETEPAVTPLPEEPGLVLRPCEGLSLTPLPLAALLEPRNSTSEEAFEVGLMAELFNEMLQRDFGLQIYRALSAMPPGAGEGREKEDVAMKEEKPSKVESGSGKKAGGERRTRRRRGGKERESTEDEEEKTDEEDDEKPEEGEEKTAENVVTVEEAETKSAVSNHSEEPASKDAERPPGWQAMQPPFLLLSFLYFDQQLSGQLAERDLEEILHSLGLHFTRAQARELVSRAVLGGVCRYRMLAARWEDTDPSDPEPPGDDSNLQGNRALLPGSCAKAASGSSRRSGTGSSDVVTHRGTVLNIANLLASLEKAERTRVWLEDRVARLAEVESREAKREAEQAALSSELSAAQTAAGDLRGRLERAEKRNAAYERSLKENAGHMIAVIEKMQKLVDKVDHQPGGVPDGEWREGMRETPRRAAGLHLSRTSVCVSGGGLVPEARADASTLYRARTEYQSEFHKFLNTPHQVYRIQVPEGGQAVLNCFLPWHSLTMGKAEYQYSWAPNLTASSEGDFEVVIATPDARVVLNQVRMEEGGVYRCLLLSTNGTILTRILFLLRVTSLPPTSPQPVRTLPSLPPDNSTSPASLAAPVTYSAPVVRGWVAAVTAGSAAACVGVLATLGVCVKRQRGAQREEEDKNMTEMVELLE</sequence>
<evidence type="ECO:0000256" key="4">
    <source>
        <dbReference type="ARBA" id="ARBA00023054"/>
    </source>
</evidence>
<evidence type="ECO:0000313" key="8">
    <source>
        <dbReference type="EMBL" id="MBN3317439.1"/>
    </source>
</evidence>
<dbReference type="SUPFAM" id="SSF48726">
    <property type="entry name" value="Immunoglobulin"/>
    <property type="match status" value="1"/>
</dbReference>
<keyword evidence="9" id="KW-1185">Reference proteome</keyword>
<dbReference type="InterPro" id="IPR007110">
    <property type="entry name" value="Ig-like_dom"/>
</dbReference>
<feature type="compositionally biased region" description="Low complexity" evidence="5">
    <location>
        <begin position="1360"/>
        <end position="1374"/>
    </location>
</feature>
<dbReference type="Pfam" id="PF15552">
    <property type="entry name" value="DUF4657"/>
    <property type="match status" value="1"/>
</dbReference>
<evidence type="ECO:0000256" key="3">
    <source>
        <dbReference type="ARBA" id="ARBA00022553"/>
    </source>
</evidence>
<comment type="caution">
    <text evidence="8">The sequence shown here is derived from an EMBL/GenBank/DDBJ whole genome shotgun (WGS) entry which is preliminary data.</text>
</comment>
<dbReference type="InterPro" id="IPR025954">
    <property type="entry name" value="DBC1/CARP1_inactive_NUDIX"/>
</dbReference>
<evidence type="ECO:0000256" key="5">
    <source>
        <dbReference type="SAM" id="MobiDB-lite"/>
    </source>
</evidence>
<dbReference type="PANTHER" id="PTHR14304:SF12">
    <property type="entry name" value="CELL CYCLE AND APOPTOSIS REGULATOR PROTEIN 2"/>
    <property type="match status" value="1"/>
</dbReference>
<dbReference type="InterPro" id="IPR032699">
    <property type="entry name" value="Izumo-Ig"/>
</dbReference>
<accession>A0A8J7NT97</accession>
<feature type="region of interest" description="Disordered" evidence="5">
    <location>
        <begin position="1267"/>
        <end position="1288"/>
    </location>
</feature>
<protein>
    <submittedName>
        <fullName evidence="8">CCAR2 protein</fullName>
    </submittedName>
</protein>
<dbReference type="InterPro" id="IPR025223">
    <property type="entry name" value="S1-like_RNA-bd_dom"/>
</dbReference>
<feature type="region of interest" description="Disordered" evidence="5">
    <location>
        <begin position="735"/>
        <end position="784"/>
    </location>
</feature>
<evidence type="ECO:0000256" key="2">
    <source>
        <dbReference type="ARBA" id="ARBA00022490"/>
    </source>
</evidence>
<dbReference type="Pfam" id="PF14443">
    <property type="entry name" value="DBC1"/>
    <property type="match status" value="1"/>
</dbReference>
<feature type="region of interest" description="Disordered" evidence="5">
    <location>
        <begin position="1360"/>
        <end position="1381"/>
    </location>
</feature>
<evidence type="ECO:0000256" key="1">
    <source>
        <dbReference type="ARBA" id="ARBA00004496"/>
    </source>
</evidence>
<dbReference type="SMART" id="SM01122">
    <property type="entry name" value="DBC1"/>
    <property type="match status" value="1"/>
</dbReference>